<comment type="caution">
    <text evidence="1">The sequence shown here is derived from an EMBL/GenBank/DDBJ whole genome shotgun (WGS) entry which is preliminary data.</text>
</comment>
<accession>A0A2L2X776</accession>
<evidence type="ECO:0000313" key="1">
    <source>
        <dbReference type="EMBL" id="GBF31840.1"/>
    </source>
</evidence>
<gene>
    <name evidence="1" type="ORF">DCCM_0024</name>
</gene>
<organism evidence="1 2">
    <name type="scientific">Desulfocucumis palustris</name>
    <dbReference type="NCBI Taxonomy" id="1898651"/>
    <lineage>
        <taxon>Bacteria</taxon>
        <taxon>Bacillati</taxon>
        <taxon>Bacillota</taxon>
        <taxon>Clostridia</taxon>
        <taxon>Eubacteriales</taxon>
        <taxon>Desulfocucumaceae</taxon>
        <taxon>Desulfocucumis</taxon>
    </lineage>
</organism>
<reference evidence="2" key="1">
    <citation type="submission" date="2018-02" db="EMBL/GenBank/DDBJ databases">
        <title>Genome sequence of Desulfocucumis palustris strain NAW-5.</title>
        <authorList>
            <person name="Watanabe M."/>
            <person name="Kojima H."/>
            <person name="Fukui M."/>
        </authorList>
    </citation>
    <scope>NUCLEOTIDE SEQUENCE [LARGE SCALE GENOMIC DNA]</scope>
    <source>
        <strain evidence="2">NAW-5</strain>
    </source>
</reference>
<dbReference type="AlphaFoldDB" id="A0A2L2X776"/>
<dbReference type="Proteomes" id="UP000239549">
    <property type="component" value="Unassembled WGS sequence"/>
</dbReference>
<dbReference type="EMBL" id="BFAV01000002">
    <property type="protein sequence ID" value="GBF31840.1"/>
    <property type="molecule type" value="Genomic_DNA"/>
</dbReference>
<keyword evidence="2" id="KW-1185">Reference proteome</keyword>
<sequence>MDLFYIVIVFYVFQQFPSEQVFYFNGIKLIFIYPLFPPKKRNPFFVGFLNSFYSQSYN</sequence>
<protein>
    <submittedName>
        <fullName evidence="1">Uncharacterized protein</fullName>
    </submittedName>
</protein>
<proteinExistence type="predicted"/>
<evidence type="ECO:0000313" key="2">
    <source>
        <dbReference type="Proteomes" id="UP000239549"/>
    </source>
</evidence>
<name>A0A2L2X776_9FIRM</name>